<feature type="transmembrane region" description="Helical" evidence="1">
    <location>
        <begin position="107"/>
        <end position="128"/>
    </location>
</feature>
<feature type="transmembrane region" description="Helical" evidence="1">
    <location>
        <begin position="76"/>
        <end position="95"/>
    </location>
</feature>
<accession>A0ABV8X696</accession>
<sequence>MFKRKVCAAIAASIIAPLLCVFWLMIFEGESMTGSFGAYFFYAMYAVPLVWVYGLPVSCLSDFIVKKLEGAGRMCVALLIHVLFGFGFTFIFTLLLEPDLFKSEHFFSGISFFFIWSATLSSLVFWAVDEYNRCRITGEWVICKRSLA</sequence>
<evidence type="ECO:0000313" key="3">
    <source>
        <dbReference type="Proteomes" id="UP001595817"/>
    </source>
</evidence>
<organism evidence="2 3">
    <name type="scientific">Chungangia koreensis</name>
    <dbReference type="NCBI Taxonomy" id="752657"/>
    <lineage>
        <taxon>Bacteria</taxon>
        <taxon>Bacillati</taxon>
        <taxon>Bacillota</taxon>
        <taxon>Bacilli</taxon>
        <taxon>Lactobacillales</taxon>
        <taxon>Chungangia</taxon>
    </lineage>
</organism>
<dbReference type="Proteomes" id="UP001595817">
    <property type="component" value="Unassembled WGS sequence"/>
</dbReference>
<dbReference type="RefSeq" id="WP_378154372.1">
    <property type="nucleotide sequence ID" value="NZ_JBHSEC010000014.1"/>
</dbReference>
<feature type="transmembrane region" description="Helical" evidence="1">
    <location>
        <begin position="7"/>
        <end position="27"/>
    </location>
</feature>
<keyword evidence="1" id="KW-1133">Transmembrane helix</keyword>
<comment type="caution">
    <text evidence="2">The sequence shown here is derived from an EMBL/GenBank/DDBJ whole genome shotgun (WGS) entry which is preliminary data.</text>
</comment>
<keyword evidence="1" id="KW-0812">Transmembrane</keyword>
<feature type="transmembrane region" description="Helical" evidence="1">
    <location>
        <begin position="39"/>
        <end position="64"/>
    </location>
</feature>
<reference evidence="3" key="1">
    <citation type="journal article" date="2019" name="Int. J. Syst. Evol. Microbiol.">
        <title>The Global Catalogue of Microorganisms (GCM) 10K type strain sequencing project: providing services to taxonomists for standard genome sequencing and annotation.</title>
        <authorList>
            <consortium name="The Broad Institute Genomics Platform"/>
            <consortium name="The Broad Institute Genome Sequencing Center for Infectious Disease"/>
            <person name="Wu L."/>
            <person name="Ma J."/>
        </authorList>
    </citation>
    <scope>NUCLEOTIDE SEQUENCE [LARGE SCALE GENOMIC DNA]</scope>
    <source>
        <strain evidence="3">CCUG 59778</strain>
    </source>
</reference>
<keyword evidence="1" id="KW-0472">Membrane</keyword>
<protein>
    <submittedName>
        <fullName evidence="2">Uncharacterized protein</fullName>
    </submittedName>
</protein>
<name>A0ABV8X696_9LACT</name>
<evidence type="ECO:0000313" key="2">
    <source>
        <dbReference type="EMBL" id="MFC4410485.1"/>
    </source>
</evidence>
<keyword evidence="3" id="KW-1185">Reference proteome</keyword>
<evidence type="ECO:0000256" key="1">
    <source>
        <dbReference type="SAM" id="Phobius"/>
    </source>
</evidence>
<gene>
    <name evidence="2" type="ORF">ACFOZY_08615</name>
</gene>
<proteinExistence type="predicted"/>
<dbReference type="EMBL" id="JBHSEC010000014">
    <property type="protein sequence ID" value="MFC4410485.1"/>
    <property type="molecule type" value="Genomic_DNA"/>
</dbReference>